<dbReference type="Proteomes" id="UP000314294">
    <property type="component" value="Unassembled WGS sequence"/>
</dbReference>
<sequence>MESDLFQWRWLEKPINSGHCDPPPPQAPPIGITATLLLHHHQCLDSMGGFCLRRYQHLYPWTTPKKSKMDEEFLTDDQFWYSLKLDVAMKRSSKPDFLGLTNGPHLHVDLEPDDHGAFLQTGRRPQSGEESTYGPEVLIHGGSLGTPVGETALSKES</sequence>
<keyword evidence="3" id="KW-1185">Reference proteome</keyword>
<gene>
    <name evidence="2" type="ORF">EYF80_041451</name>
</gene>
<dbReference type="EMBL" id="SRLO01000701">
    <property type="protein sequence ID" value="TNN48333.1"/>
    <property type="molecule type" value="Genomic_DNA"/>
</dbReference>
<reference evidence="2 3" key="1">
    <citation type="submission" date="2019-03" db="EMBL/GenBank/DDBJ databases">
        <title>First draft genome of Liparis tanakae, snailfish: a comprehensive survey of snailfish specific genes.</title>
        <authorList>
            <person name="Kim W."/>
            <person name="Song I."/>
            <person name="Jeong J.-H."/>
            <person name="Kim D."/>
            <person name="Kim S."/>
            <person name="Ryu S."/>
            <person name="Song J.Y."/>
            <person name="Lee S.K."/>
        </authorList>
    </citation>
    <scope>NUCLEOTIDE SEQUENCE [LARGE SCALE GENOMIC DNA]</scope>
    <source>
        <tissue evidence="2">Muscle</tissue>
    </source>
</reference>
<feature type="region of interest" description="Disordered" evidence="1">
    <location>
        <begin position="121"/>
        <end position="157"/>
    </location>
</feature>
<evidence type="ECO:0000313" key="2">
    <source>
        <dbReference type="EMBL" id="TNN48333.1"/>
    </source>
</evidence>
<organism evidence="2 3">
    <name type="scientific">Liparis tanakae</name>
    <name type="common">Tanaka's snailfish</name>
    <dbReference type="NCBI Taxonomy" id="230148"/>
    <lineage>
        <taxon>Eukaryota</taxon>
        <taxon>Metazoa</taxon>
        <taxon>Chordata</taxon>
        <taxon>Craniata</taxon>
        <taxon>Vertebrata</taxon>
        <taxon>Euteleostomi</taxon>
        <taxon>Actinopterygii</taxon>
        <taxon>Neopterygii</taxon>
        <taxon>Teleostei</taxon>
        <taxon>Neoteleostei</taxon>
        <taxon>Acanthomorphata</taxon>
        <taxon>Eupercaria</taxon>
        <taxon>Perciformes</taxon>
        <taxon>Cottioidei</taxon>
        <taxon>Cottales</taxon>
        <taxon>Liparidae</taxon>
        <taxon>Liparis</taxon>
    </lineage>
</organism>
<protein>
    <submittedName>
        <fullName evidence="2">Uncharacterized protein</fullName>
    </submittedName>
</protein>
<evidence type="ECO:0000256" key="1">
    <source>
        <dbReference type="SAM" id="MobiDB-lite"/>
    </source>
</evidence>
<accession>A0A4Z2G636</accession>
<proteinExistence type="predicted"/>
<comment type="caution">
    <text evidence="2">The sequence shown here is derived from an EMBL/GenBank/DDBJ whole genome shotgun (WGS) entry which is preliminary data.</text>
</comment>
<evidence type="ECO:0000313" key="3">
    <source>
        <dbReference type="Proteomes" id="UP000314294"/>
    </source>
</evidence>
<name>A0A4Z2G636_9TELE</name>
<dbReference type="AlphaFoldDB" id="A0A4Z2G636"/>